<gene>
    <name evidence="1" type="ORF">CLV25_10292</name>
</gene>
<comment type="caution">
    <text evidence="1">The sequence shown here is derived from an EMBL/GenBank/DDBJ whole genome shotgun (WGS) entry which is preliminary data.</text>
</comment>
<reference evidence="1 2" key="1">
    <citation type="submission" date="2019-03" db="EMBL/GenBank/DDBJ databases">
        <title>Genomic Encyclopedia of Archaeal and Bacterial Type Strains, Phase II (KMG-II): from individual species to whole genera.</title>
        <authorList>
            <person name="Goeker M."/>
        </authorList>
    </citation>
    <scope>NUCLEOTIDE SEQUENCE [LARGE SCALE GENOMIC DNA]</scope>
    <source>
        <strain evidence="1 2">RL-C</strain>
    </source>
</reference>
<accession>A0A4R2F4R2</accession>
<protein>
    <submittedName>
        <fullName evidence="1">Uncharacterized protein</fullName>
    </submittedName>
</protein>
<dbReference type="Proteomes" id="UP000294830">
    <property type="component" value="Unassembled WGS sequence"/>
</dbReference>
<name>A0A4R2F4R2_9BACT</name>
<evidence type="ECO:0000313" key="1">
    <source>
        <dbReference type="EMBL" id="TCN72129.1"/>
    </source>
</evidence>
<proteinExistence type="predicted"/>
<keyword evidence="2" id="KW-1185">Reference proteome</keyword>
<evidence type="ECO:0000313" key="2">
    <source>
        <dbReference type="Proteomes" id="UP000294830"/>
    </source>
</evidence>
<dbReference type="AlphaFoldDB" id="A0A4R2F4R2"/>
<sequence>MEFPVYTHCNSLLLSTTISYKANNGSDEALLYLLQ</sequence>
<organism evidence="1 2">
    <name type="scientific">Acetobacteroides hydrogenigenes</name>
    <dbReference type="NCBI Taxonomy" id="979970"/>
    <lineage>
        <taxon>Bacteria</taxon>
        <taxon>Pseudomonadati</taxon>
        <taxon>Bacteroidota</taxon>
        <taxon>Bacteroidia</taxon>
        <taxon>Bacteroidales</taxon>
        <taxon>Rikenellaceae</taxon>
        <taxon>Acetobacteroides</taxon>
    </lineage>
</organism>
<dbReference type="EMBL" id="SLWB01000002">
    <property type="protein sequence ID" value="TCN72129.1"/>
    <property type="molecule type" value="Genomic_DNA"/>
</dbReference>